<keyword evidence="5" id="KW-1185">Reference proteome</keyword>
<feature type="coiled-coil region" evidence="1">
    <location>
        <begin position="40"/>
        <end position="114"/>
    </location>
</feature>
<feature type="region of interest" description="Disordered" evidence="2">
    <location>
        <begin position="454"/>
        <end position="482"/>
    </location>
</feature>
<evidence type="ECO:0000256" key="1">
    <source>
        <dbReference type="SAM" id="Coils"/>
    </source>
</evidence>
<dbReference type="EMBL" id="CYKH01000450">
    <property type="protein sequence ID" value="CUF92377.1"/>
    <property type="molecule type" value="Genomic_DNA"/>
</dbReference>
<feature type="compositionally biased region" description="Polar residues" evidence="2">
    <location>
        <begin position="456"/>
        <end position="466"/>
    </location>
</feature>
<feature type="coiled-coil region" evidence="1">
    <location>
        <begin position="215"/>
        <end position="256"/>
    </location>
</feature>
<evidence type="ECO:0000256" key="3">
    <source>
        <dbReference type="SAM" id="Phobius"/>
    </source>
</evidence>
<reference evidence="5" key="1">
    <citation type="submission" date="2015-09" db="EMBL/GenBank/DDBJ databases">
        <authorList>
            <consortium name="Pathogen Informatics"/>
        </authorList>
    </citation>
    <scope>NUCLEOTIDE SEQUENCE [LARGE SCALE GENOMIC DNA]</scope>
    <source>
        <strain evidence="5">Lake Konstanz</strain>
    </source>
</reference>
<dbReference type="OrthoDB" id="273531at2759"/>
<dbReference type="OMA" id="AQAEHEC"/>
<protein>
    <submittedName>
        <fullName evidence="4">Transmembrane protein, putative</fullName>
    </submittedName>
</protein>
<dbReference type="VEuPathDB" id="TriTrypDB:BSAL_67285"/>
<feature type="compositionally biased region" description="Polar residues" evidence="2">
    <location>
        <begin position="1"/>
        <end position="20"/>
    </location>
</feature>
<proteinExistence type="predicted"/>
<evidence type="ECO:0000313" key="5">
    <source>
        <dbReference type="Proteomes" id="UP000051952"/>
    </source>
</evidence>
<dbReference type="Proteomes" id="UP000051952">
    <property type="component" value="Unassembled WGS sequence"/>
</dbReference>
<evidence type="ECO:0000256" key="2">
    <source>
        <dbReference type="SAM" id="MobiDB-lite"/>
    </source>
</evidence>
<feature type="region of interest" description="Disordered" evidence="2">
    <location>
        <begin position="1"/>
        <end position="31"/>
    </location>
</feature>
<keyword evidence="3" id="KW-0472">Membrane</keyword>
<feature type="transmembrane region" description="Helical" evidence="3">
    <location>
        <begin position="532"/>
        <end position="551"/>
    </location>
</feature>
<sequence length="612" mass="69528">MMEGESATTGDSVRQQQQSAPLKDPAAELEAYKEKTKQWKLAVKAQLEDAASKNSALREEIKRLNSSHDEQQRSLRLELDNEFKERTQHKDDTIEQLTKDISGLRENHNKEISELRRLHEKQLFHEQTQQLAAQESALDAASRRHQGELASCQEEADRTLRTLENVRHDLAISQAKLSQVKSQNDDLVAQANAKASNEEFHQISVEERQASAKEVEALRSQLDLHIAKQQALTEQLERLAVEHKNDMAAKDELREDEIQRREERIIVLQTILKQSQKESNDVQLRWATLQEEHHRELSAQISDRERLLAQSKTLQNQLDELKKRAQHVEEEYLRAKKTVAELEEANVIRDRTFQELLVSDDQKTMMSLLEQRLDKSTMEAIRWQEEYLSLRQTIELEKQAVKQQAEDVAQREGELTKNLAVLNEKQTRIHAQEKRLREQHQQLSSQAEQILGATRNGGTSASSSLLENGGDGGAALSGSSSSHNGGDIANNMIQSLRNSIINIQHNYRTAVARSNGSKKAAASLLYRHYRNMLPVVFLALFIITLVYWWMFSGVAPSTSGEKSLTVFSDMKEELAAMKKEYNLLLTSMKENCPGLAKPIPPPVLQAAAKALI</sequence>
<accession>A0A0S4ITZ6</accession>
<organism evidence="4 5">
    <name type="scientific">Bodo saltans</name>
    <name type="common">Flagellated protozoan</name>
    <dbReference type="NCBI Taxonomy" id="75058"/>
    <lineage>
        <taxon>Eukaryota</taxon>
        <taxon>Discoba</taxon>
        <taxon>Euglenozoa</taxon>
        <taxon>Kinetoplastea</taxon>
        <taxon>Metakinetoplastina</taxon>
        <taxon>Eubodonida</taxon>
        <taxon>Bodonidae</taxon>
        <taxon>Bodo</taxon>
    </lineage>
</organism>
<name>A0A0S4ITZ6_BODSA</name>
<keyword evidence="3" id="KW-1133">Transmembrane helix</keyword>
<feature type="coiled-coil region" evidence="1">
    <location>
        <begin position="304"/>
        <end position="442"/>
    </location>
</feature>
<gene>
    <name evidence="4" type="ORF">BSAL_67285</name>
</gene>
<keyword evidence="3 4" id="KW-0812">Transmembrane</keyword>
<dbReference type="AlphaFoldDB" id="A0A0S4ITZ6"/>
<evidence type="ECO:0000313" key="4">
    <source>
        <dbReference type="EMBL" id="CUF92377.1"/>
    </source>
</evidence>
<keyword evidence="1" id="KW-0175">Coiled coil</keyword>